<dbReference type="GO" id="GO:0016846">
    <property type="term" value="F:carbon-sulfur lyase activity"/>
    <property type="evidence" value="ECO:0007669"/>
    <property type="project" value="InterPro"/>
</dbReference>
<evidence type="ECO:0000313" key="5">
    <source>
        <dbReference type="EMBL" id="KZZ90839.1"/>
    </source>
</evidence>
<name>A0A167Y462_9HYPO</name>
<evidence type="ECO:0000256" key="1">
    <source>
        <dbReference type="ARBA" id="ARBA00005495"/>
    </source>
</evidence>
<organism evidence="5 6">
    <name type="scientific">Moelleriella libera RCEF 2490</name>
    <dbReference type="NCBI Taxonomy" id="1081109"/>
    <lineage>
        <taxon>Eukaryota</taxon>
        <taxon>Fungi</taxon>
        <taxon>Dikarya</taxon>
        <taxon>Ascomycota</taxon>
        <taxon>Pezizomycotina</taxon>
        <taxon>Sordariomycetes</taxon>
        <taxon>Hypocreomycetidae</taxon>
        <taxon>Hypocreales</taxon>
        <taxon>Clavicipitaceae</taxon>
        <taxon>Moelleriella</taxon>
    </lineage>
</organism>
<evidence type="ECO:0000259" key="4">
    <source>
        <dbReference type="PROSITE" id="PS51891"/>
    </source>
</evidence>
<dbReference type="PROSITE" id="PS51891">
    <property type="entry name" value="CENP_V_GFA"/>
    <property type="match status" value="1"/>
</dbReference>
<reference evidence="5" key="1">
    <citation type="journal article" date="2016" name="Genome Biol. Evol.">
        <title>Divergent and convergent evolution of fungal pathogenicity.</title>
        <authorList>
            <person name="Shang Y."/>
            <person name="Xiao G."/>
            <person name="Zheng P."/>
            <person name="Cen K."/>
            <person name="Zhan S."/>
            <person name="Wang C."/>
        </authorList>
    </citation>
    <scope>NUCLEOTIDE SEQUENCE [LARGE SCALE GENOMIC DNA]</scope>
    <source>
        <strain evidence="5">RCEF 2490</strain>
    </source>
</reference>
<dbReference type="EMBL" id="AZGY01000020">
    <property type="protein sequence ID" value="KZZ90839.1"/>
    <property type="molecule type" value="Genomic_DNA"/>
</dbReference>
<keyword evidence="6" id="KW-1185">Reference proteome</keyword>
<proteinExistence type="inferred from homology"/>
<dbReference type="PANTHER" id="PTHR28620">
    <property type="entry name" value="CENTROMERE PROTEIN V"/>
    <property type="match status" value="1"/>
</dbReference>
<evidence type="ECO:0000256" key="2">
    <source>
        <dbReference type="ARBA" id="ARBA00022723"/>
    </source>
</evidence>
<evidence type="ECO:0000256" key="3">
    <source>
        <dbReference type="ARBA" id="ARBA00022833"/>
    </source>
</evidence>
<dbReference type="STRING" id="1081109.A0A167Y462"/>
<dbReference type="Gene3D" id="2.170.150.70">
    <property type="match status" value="1"/>
</dbReference>
<comment type="similarity">
    <text evidence="1">Belongs to the Gfa family.</text>
</comment>
<dbReference type="InterPro" id="IPR006913">
    <property type="entry name" value="CENP-V/GFA"/>
</dbReference>
<dbReference type="PANTHER" id="PTHR28620:SF1">
    <property type="entry name" value="CENP-V_GFA DOMAIN-CONTAINING PROTEIN"/>
    <property type="match status" value="1"/>
</dbReference>
<dbReference type="OrthoDB" id="2993351at2759"/>
<dbReference type="SUPFAM" id="SSF51316">
    <property type="entry name" value="Mss4-like"/>
    <property type="match status" value="1"/>
</dbReference>
<dbReference type="GO" id="GO:0046872">
    <property type="term" value="F:metal ion binding"/>
    <property type="evidence" value="ECO:0007669"/>
    <property type="project" value="UniProtKB-KW"/>
</dbReference>
<dbReference type="InterPro" id="IPR011057">
    <property type="entry name" value="Mss4-like_sf"/>
</dbReference>
<keyword evidence="3" id="KW-0862">Zinc</keyword>
<accession>A0A167Y462</accession>
<comment type="caution">
    <text evidence="5">The sequence shown here is derived from an EMBL/GenBank/DDBJ whole genome shotgun (WGS) entry which is preliminary data.</text>
</comment>
<dbReference type="InterPro" id="IPR052355">
    <property type="entry name" value="CENP-V-like"/>
</dbReference>
<sequence length="92" mass="10637">MGYLLIYILRNEVEYTRGWDRLSKYRFASKTRDHLFCGTCGTSMGIDYLGTHPKGDLIGINARIVQDFDVKTLHIHEANGREFQAQYEGQHV</sequence>
<gene>
    <name evidence="5" type="ORF">AAL_07065</name>
</gene>
<protein>
    <submittedName>
        <fullName evidence="5">Mss4-like protein</fullName>
    </submittedName>
</protein>
<dbReference type="AlphaFoldDB" id="A0A167Y462"/>
<keyword evidence="2" id="KW-0479">Metal-binding</keyword>
<dbReference type="Proteomes" id="UP000078544">
    <property type="component" value="Unassembled WGS sequence"/>
</dbReference>
<feature type="domain" description="CENP-V/GFA" evidence="4">
    <location>
        <begin position="1"/>
        <end position="84"/>
    </location>
</feature>
<evidence type="ECO:0000313" key="6">
    <source>
        <dbReference type="Proteomes" id="UP000078544"/>
    </source>
</evidence>